<feature type="domain" description="PhoU" evidence="8">
    <location>
        <begin position="20"/>
        <end position="106"/>
    </location>
</feature>
<proteinExistence type="inferred from homology"/>
<sequence>MSARISFEAELKLLKKDLFEMARLIEKAIENIMIAFETQDEELAKEIIQGDRIVNDIEKAIEARCLSLIVKQQPVAGDLRMVTTALKVVTDMERIGDHAADIAELIIREKREHIYDLVKYIPDMGQATKAMVLDAVEAFTGKNLDMAREIIKRDDIVDDLFDKVKLEVANILRETTEHVDQCVDILMIAKYFERIGDHAVNICEWTEFRETGSVNNIRIL</sequence>
<evidence type="ECO:0000256" key="7">
    <source>
        <dbReference type="PIRNR" id="PIRNR003107"/>
    </source>
</evidence>
<keyword evidence="10" id="KW-1185">Reference proteome</keyword>
<protein>
    <recommendedName>
        <fullName evidence="7">Phosphate-specific transport system accessory protein PhoU</fullName>
    </recommendedName>
</protein>
<dbReference type="GO" id="GO:0006817">
    <property type="term" value="P:phosphate ion transport"/>
    <property type="evidence" value="ECO:0007669"/>
    <property type="project" value="UniProtKB-KW"/>
</dbReference>
<dbReference type="GO" id="GO:0045936">
    <property type="term" value="P:negative regulation of phosphate metabolic process"/>
    <property type="evidence" value="ECO:0007669"/>
    <property type="project" value="InterPro"/>
</dbReference>
<dbReference type="Gene3D" id="1.20.58.220">
    <property type="entry name" value="Phosphate transport system protein phou homolog 2, domain 2"/>
    <property type="match status" value="1"/>
</dbReference>
<evidence type="ECO:0000256" key="1">
    <source>
        <dbReference type="ARBA" id="ARBA00004496"/>
    </source>
</evidence>
<evidence type="ECO:0000313" key="9">
    <source>
        <dbReference type="EMBL" id="CUH93918.1"/>
    </source>
</evidence>
<keyword evidence="5 7" id="KW-0963">Cytoplasm</keyword>
<dbReference type="KEGG" id="hsd:SD1D_2407"/>
<comment type="subunit">
    <text evidence="3 7">Homodimer.</text>
</comment>
<gene>
    <name evidence="9" type="ORF">SD1D_2407</name>
</gene>
<dbReference type="InterPro" id="IPR028366">
    <property type="entry name" value="PhoU"/>
</dbReference>
<evidence type="ECO:0000256" key="6">
    <source>
        <dbReference type="ARBA" id="ARBA00022592"/>
    </source>
</evidence>
<accession>A0A0K8J9I9</accession>
<dbReference type="SUPFAM" id="SSF109755">
    <property type="entry name" value="PhoU-like"/>
    <property type="match status" value="1"/>
</dbReference>
<dbReference type="GO" id="GO:0005737">
    <property type="term" value="C:cytoplasm"/>
    <property type="evidence" value="ECO:0007669"/>
    <property type="project" value="UniProtKB-SubCell"/>
</dbReference>
<name>A0A0K8J9I9_9FIRM</name>
<evidence type="ECO:0000256" key="2">
    <source>
        <dbReference type="ARBA" id="ARBA00008107"/>
    </source>
</evidence>
<comment type="subcellular location">
    <subcellularLocation>
        <location evidence="1 7">Cytoplasm</location>
    </subcellularLocation>
</comment>
<dbReference type="Proteomes" id="UP000196053">
    <property type="component" value="Chromosome I"/>
</dbReference>
<dbReference type="InterPro" id="IPR038078">
    <property type="entry name" value="PhoU-like_sf"/>
</dbReference>
<dbReference type="EMBL" id="LN879430">
    <property type="protein sequence ID" value="CUH93918.1"/>
    <property type="molecule type" value="Genomic_DNA"/>
</dbReference>
<dbReference type="PANTHER" id="PTHR42930:SF3">
    <property type="entry name" value="PHOSPHATE-SPECIFIC TRANSPORT SYSTEM ACCESSORY PROTEIN PHOU"/>
    <property type="match status" value="1"/>
</dbReference>
<dbReference type="PIRSF" id="PIRSF003107">
    <property type="entry name" value="PhoU"/>
    <property type="match status" value="1"/>
</dbReference>
<organism evidence="9 10">
    <name type="scientific">Herbinix luporum</name>
    <dbReference type="NCBI Taxonomy" id="1679721"/>
    <lineage>
        <taxon>Bacteria</taxon>
        <taxon>Bacillati</taxon>
        <taxon>Bacillota</taxon>
        <taxon>Clostridia</taxon>
        <taxon>Lachnospirales</taxon>
        <taxon>Lachnospiraceae</taxon>
        <taxon>Herbinix</taxon>
    </lineage>
</organism>
<dbReference type="Pfam" id="PF01895">
    <property type="entry name" value="PhoU"/>
    <property type="match status" value="2"/>
</dbReference>
<keyword evidence="4 7" id="KW-0813">Transport</keyword>
<evidence type="ECO:0000259" key="8">
    <source>
        <dbReference type="Pfam" id="PF01895"/>
    </source>
</evidence>
<comment type="similarity">
    <text evidence="2 7">Belongs to the PhoU family.</text>
</comment>
<dbReference type="OrthoDB" id="9814256at2"/>
<dbReference type="InterPro" id="IPR026022">
    <property type="entry name" value="PhoU_dom"/>
</dbReference>
<evidence type="ECO:0000313" key="10">
    <source>
        <dbReference type="Proteomes" id="UP000196053"/>
    </source>
</evidence>
<dbReference type="GO" id="GO:0030643">
    <property type="term" value="P:intracellular phosphate ion homeostasis"/>
    <property type="evidence" value="ECO:0007669"/>
    <property type="project" value="InterPro"/>
</dbReference>
<dbReference type="RefSeq" id="WP_058259125.1">
    <property type="nucleotide sequence ID" value="NZ_DUPS01000024.1"/>
</dbReference>
<feature type="domain" description="PhoU" evidence="8">
    <location>
        <begin position="121"/>
        <end position="206"/>
    </location>
</feature>
<dbReference type="AlphaFoldDB" id="A0A0K8J9I9"/>
<evidence type="ECO:0000256" key="5">
    <source>
        <dbReference type="ARBA" id="ARBA00022490"/>
    </source>
</evidence>
<evidence type="ECO:0000256" key="4">
    <source>
        <dbReference type="ARBA" id="ARBA00022448"/>
    </source>
</evidence>
<keyword evidence="6 7" id="KW-0592">Phosphate transport</keyword>
<reference evidence="10" key="1">
    <citation type="submission" date="2015-09" db="EMBL/GenBank/DDBJ databases">
        <authorList>
            <person name="Wibberg D."/>
        </authorList>
    </citation>
    <scope>NUCLEOTIDE SEQUENCE [LARGE SCALE GENOMIC DNA]</scope>
    <source>
        <strain evidence="10">SD1D</strain>
    </source>
</reference>
<dbReference type="NCBIfam" id="TIGR02135">
    <property type="entry name" value="phoU_full"/>
    <property type="match status" value="1"/>
</dbReference>
<comment type="function">
    <text evidence="7">Plays a role in the regulation of phosphate uptake.</text>
</comment>
<dbReference type="PANTHER" id="PTHR42930">
    <property type="entry name" value="PHOSPHATE-SPECIFIC TRANSPORT SYSTEM ACCESSORY PROTEIN PHOU"/>
    <property type="match status" value="1"/>
</dbReference>
<dbReference type="FunFam" id="1.20.58.220:FF:000004">
    <property type="entry name" value="Phosphate-specific transport system accessory protein PhoU"/>
    <property type="match status" value="1"/>
</dbReference>
<evidence type="ECO:0000256" key="3">
    <source>
        <dbReference type="ARBA" id="ARBA00011738"/>
    </source>
</evidence>